<dbReference type="InterPro" id="IPR011711">
    <property type="entry name" value="GntR_C"/>
</dbReference>
<accession>A0A2S5IUT5</accession>
<dbReference type="Gene3D" id="1.10.10.10">
    <property type="entry name" value="Winged helix-like DNA-binding domain superfamily/Winged helix DNA-binding domain"/>
    <property type="match status" value="1"/>
</dbReference>
<dbReference type="CDD" id="cd07377">
    <property type="entry name" value="WHTH_GntR"/>
    <property type="match status" value="1"/>
</dbReference>
<dbReference type="InterPro" id="IPR036390">
    <property type="entry name" value="WH_DNA-bd_sf"/>
</dbReference>
<dbReference type="InterPro" id="IPR036388">
    <property type="entry name" value="WH-like_DNA-bd_sf"/>
</dbReference>
<evidence type="ECO:0000256" key="3">
    <source>
        <dbReference type="ARBA" id="ARBA00023163"/>
    </source>
</evidence>
<name>A0A2S5IUT5_9MICC</name>
<sequence>MSEGPTGESWVQRSVLADEVYKQVLSRLMDGKLSSGDPLSIDGTARELGVSPTPVREALARLESTGLVTRVALRGYRVAPMLSHAELSDLMDARLLLEPHNAEVACNRADPAFLDALGRSIEDLRVAPNGPHFSDYRSYWEADERFHRLIVEQTANKFLLSAYDSLGGHVHRFRLFSGVGVRDAESAIDEHTRILTAMRRGDAGAARVAMASHIYGVGERAIHEYEASDEKAPGRTA</sequence>
<evidence type="ECO:0000256" key="1">
    <source>
        <dbReference type="ARBA" id="ARBA00023015"/>
    </source>
</evidence>
<dbReference type="Pfam" id="PF07729">
    <property type="entry name" value="FCD"/>
    <property type="match status" value="1"/>
</dbReference>
<dbReference type="AlphaFoldDB" id="A0A2S5IUT5"/>
<evidence type="ECO:0000313" key="6">
    <source>
        <dbReference type="Proteomes" id="UP000239297"/>
    </source>
</evidence>
<dbReference type="GO" id="GO:0003700">
    <property type="term" value="F:DNA-binding transcription factor activity"/>
    <property type="evidence" value="ECO:0007669"/>
    <property type="project" value="InterPro"/>
</dbReference>
<dbReference type="Pfam" id="PF00392">
    <property type="entry name" value="GntR"/>
    <property type="match status" value="1"/>
</dbReference>
<dbReference type="OrthoDB" id="3289286at2"/>
<dbReference type="InterPro" id="IPR008920">
    <property type="entry name" value="TF_FadR/GntR_C"/>
</dbReference>
<dbReference type="Gene3D" id="1.20.120.530">
    <property type="entry name" value="GntR ligand-binding domain-like"/>
    <property type="match status" value="1"/>
</dbReference>
<comment type="caution">
    <text evidence="5">The sequence shown here is derived from an EMBL/GenBank/DDBJ whole genome shotgun (WGS) entry which is preliminary data.</text>
</comment>
<evidence type="ECO:0000259" key="4">
    <source>
        <dbReference type="PROSITE" id="PS50949"/>
    </source>
</evidence>
<dbReference type="PANTHER" id="PTHR43537:SF24">
    <property type="entry name" value="GLUCONATE OPERON TRANSCRIPTIONAL REPRESSOR"/>
    <property type="match status" value="1"/>
</dbReference>
<evidence type="ECO:0000313" key="5">
    <source>
        <dbReference type="EMBL" id="PPB48318.1"/>
    </source>
</evidence>
<dbReference type="InterPro" id="IPR000524">
    <property type="entry name" value="Tscrpt_reg_HTH_GntR"/>
</dbReference>
<gene>
    <name evidence="5" type="ORF">C4K88_15315</name>
</gene>
<proteinExistence type="predicted"/>
<protein>
    <submittedName>
        <fullName evidence="5">GntR family transcriptional regulator</fullName>
    </submittedName>
</protein>
<keyword evidence="6" id="KW-1185">Reference proteome</keyword>
<evidence type="ECO:0000256" key="2">
    <source>
        <dbReference type="ARBA" id="ARBA00023125"/>
    </source>
</evidence>
<keyword evidence="2" id="KW-0238">DNA-binding</keyword>
<dbReference type="PANTHER" id="PTHR43537">
    <property type="entry name" value="TRANSCRIPTIONAL REGULATOR, GNTR FAMILY"/>
    <property type="match status" value="1"/>
</dbReference>
<reference evidence="5 6" key="1">
    <citation type="journal article" date="2014" name="Int. J. Syst. Evol. Microbiol.">
        <title>Arthrobacter pityocampae sp. nov., isolated from Thaumetopoea pityocampa (Lep., Thaumetopoeidae).</title>
        <authorList>
            <person name="Ince I.A."/>
            <person name="Demirbag Z."/>
            <person name="Kati H."/>
        </authorList>
    </citation>
    <scope>NUCLEOTIDE SEQUENCE [LARGE SCALE GENOMIC DNA]</scope>
    <source>
        <strain evidence="5 6">Tp2</strain>
    </source>
</reference>
<dbReference type="Proteomes" id="UP000239297">
    <property type="component" value="Unassembled WGS sequence"/>
</dbReference>
<keyword evidence="1" id="KW-0805">Transcription regulation</keyword>
<organism evidence="5 6">
    <name type="scientific">Arthrobacter pityocampae</name>
    <dbReference type="NCBI Taxonomy" id="547334"/>
    <lineage>
        <taxon>Bacteria</taxon>
        <taxon>Bacillati</taxon>
        <taxon>Actinomycetota</taxon>
        <taxon>Actinomycetes</taxon>
        <taxon>Micrococcales</taxon>
        <taxon>Micrococcaceae</taxon>
        <taxon>Arthrobacter</taxon>
    </lineage>
</organism>
<dbReference type="SUPFAM" id="SSF46785">
    <property type="entry name" value="Winged helix' DNA-binding domain"/>
    <property type="match status" value="1"/>
</dbReference>
<dbReference type="PROSITE" id="PS50949">
    <property type="entry name" value="HTH_GNTR"/>
    <property type="match status" value="1"/>
</dbReference>
<dbReference type="GO" id="GO:0003677">
    <property type="term" value="F:DNA binding"/>
    <property type="evidence" value="ECO:0007669"/>
    <property type="project" value="UniProtKB-KW"/>
</dbReference>
<keyword evidence="3" id="KW-0804">Transcription</keyword>
<dbReference type="EMBL" id="PRKW01000006">
    <property type="protein sequence ID" value="PPB48318.1"/>
    <property type="molecule type" value="Genomic_DNA"/>
</dbReference>
<dbReference type="RefSeq" id="WP_104122498.1">
    <property type="nucleotide sequence ID" value="NZ_PRKW01000006.1"/>
</dbReference>
<dbReference type="SMART" id="SM00345">
    <property type="entry name" value="HTH_GNTR"/>
    <property type="match status" value="1"/>
</dbReference>
<dbReference type="SUPFAM" id="SSF48008">
    <property type="entry name" value="GntR ligand-binding domain-like"/>
    <property type="match status" value="1"/>
</dbReference>
<feature type="domain" description="HTH gntR-type" evidence="4">
    <location>
        <begin position="14"/>
        <end position="81"/>
    </location>
</feature>
<dbReference type="SMART" id="SM00895">
    <property type="entry name" value="FCD"/>
    <property type="match status" value="1"/>
</dbReference>